<dbReference type="AlphaFoldDB" id="A0A0F9B7G3"/>
<gene>
    <name evidence="1" type="ORF">LCGC14_2761300</name>
</gene>
<sequence>MRIYRRLFLARMRAQNFARNDGVKGQAIFTPQGMYFHSCQSEGADASAEQSEG</sequence>
<comment type="caution">
    <text evidence="1">The sequence shown here is derived from an EMBL/GenBank/DDBJ whole genome shotgun (WGS) entry which is preliminary data.</text>
</comment>
<organism evidence="1">
    <name type="scientific">marine sediment metagenome</name>
    <dbReference type="NCBI Taxonomy" id="412755"/>
    <lineage>
        <taxon>unclassified sequences</taxon>
        <taxon>metagenomes</taxon>
        <taxon>ecological metagenomes</taxon>
    </lineage>
</organism>
<reference evidence="1" key="1">
    <citation type="journal article" date="2015" name="Nature">
        <title>Complex archaea that bridge the gap between prokaryotes and eukaryotes.</title>
        <authorList>
            <person name="Spang A."/>
            <person name="Saw J.H."/>
            <person name="Jorgensen S.L."/>
            <person name="Zaremba-Niedzwiedzka K."/>
            <person name="Martijn J."/>
            <person name="Lind A.E."/>
            <person name="van Eijk R."/>
            <person name="Schleper C."/>
            <person name="Guy L."/>
            <person name="Ettema T.J."/>
        </authorList>
    </citation>
    <scope>NUCLEOTIDE SEQUENCE</scope>
</reference>
<proteinExistence type="predicted"/>
<name>A0A0F9B7G3_9ZZZZ</name>
<accession>A0A0F9B7G3</accession>
<dbReference type="EMBL" id="LAZR01050757">
    <property type="protein sequence ID" value="KKK86629.1"/>
    <property type="molecule type" value="Genomic_DNA"/>
</dbReference>
<feature type="non-terminal residue" evidence="1">
    <location>
        <position position="53"/>
    </location>
</feature>
<protein>
    <submittedName>
        <fullName evidence="1">Uncharacterized protein</fullName>
    </submittedName>
</protein>
<evidence type="ECO:0000313" key="1">
    <source>
        <dbReference type="EMBL" id="KKK86629.1"/>
    </source>
</evidence>